<dbReference type="InterPro" id="IPR020615">
    <property type="entry name" value="Thiolase_acyl_enz_int_AS"/>
</dbReference>
<dbReference type="RefSeq" id="WP_321552828.1">
    <property type="nucleotide sequence ID" value="NZ_JAXIVU010000003.1"/>
</dbReference>
<evidence type="ECO:0000256" key="1">
    <source>
        <dbReference type="ARBA" id="ARBA00010982"/>
    </source>
</evidence>
<evidence type="ECO:0000259" key="6">
    <source>
        <dbReference type="Pfam" id="PF02803"/>
    </source>
</evidence>
<dbReference type="Proteomes" id="UP001294570">
    <property type="component" value="Unassembled WGS sequence"/>
</dbReference>
<evidence type="ECO:0000256" key="4">
    <source>
        <dbReference type="RuleBase" id="RU003557"/>
    </source>
</evidence>
<evidence type="ECO:0000259" key="5">
    <source>
        <dbReference type="Pfam" id="PF00108"/>
    </source>
</evidence>
<feature type="domain" description="Thiolase N-terminal" evidence="5">
    <location>
        <begin position="8"/>
        <end position="266"/>
    </location>
</feature>
<evidence type="ECO:0000256" key="2">
    <source>
        <dbReference type="ARBA" id="ARBA00022679"/>
    </source>
</evidence>
<dbReference type="PANTHER" id="PTHR18919:SF138">
    <property type="entry name" value="ACETYL-COA C-ACETYLTRANSFERASE"/>
    <property type="match status" value="1"/>
</dbReference>
<dbReference type="Gene3D" id="3.40.47.10">
    <property type="match status" value="2"/>
</dbReference>
<dbReference type="NCBIfam" id="TIGR01930">
    <property type="entry name" value="AcCoA-C-Actrans"/>
    <property type="match status" value="1"/>
</dbReference>
<organism evidence="7 8">
    <name type="scientific">Denitrificimonas halotolerans</name>
    <dbReference type="NCBI Taxonomy" id="3098930"/>
    <lineage>
        <taxon>Bacteria</taxon>
        <taxon>Pseudomonadati</taxon>
        <taxon>Pseudomonadota</taxon>
        <taxon>Gammaproteobacteria</taxon>
        <taxon>Pseudomonadales</taxon>
        <taxon>Pseudomonadaceae</taxon>
        <taxon>Denitrificimonas</taxon>
    </lineage>
</organism>
<evidence type="ECO:0000256" key="3">
    <source>
        <dbReference type="ARBA" id="ARBA00023315"/>
    </source>
</evidence>
<reference evidence="7 8" key="1">
    <citation type="submission" date="2023-12" db="EMBL/GenBank/DDBJ databases">
        <title>Denitrificimonas halotolerans sp. nov.,a novel species isolated from landfill leachate.</title>
        <authorList>
            <person name="Wang S."/>
        </authorList>
    </citation>
    <scope>NUCLEOTIDE SEQUENCE [LARGE SCALE GENOMIC DNA]</scope>
    <source>
        <strain evidence="7 8">JX-1</strain>
    </source>
</reference>
<dbReference type="GO" id="GO:0003988">
    <property type="term" value="F:acetyl-CoA C-acyltransferase activity"/>
    <property type="evidence" value="ECO:0007669"/>
    <property type="project" value="UniProtKB-EC"/>
</dbReference>
<dbReference type="InterPro" id="IPR016039">
    <property type="entry name" value="Thiolase-like"/>
</dbReference>
<dbReference type="EMBL" id="JAXIVU010000003">
    <property type="protein sequence ID" value="MDY7218733.1"/>
    <property type="molecule type" value="Genomic_DNA"/>
</dbReference>
<dbReference type="EC" id="2.3.1.16" evidence="7"/>
<dbReference type="CDD" id="cd00751">
    <property type="entry name" value="thiolase"/>
    <property type="match status" value="1"/>
</dbReference>
<protein>
    <submittedName>
        <fullName evidence="7">Acetyl-CoA C-acyltransferase</fullName>
        <ecNumber evidence="7">2.3.1.16</ecNumber>
    </submittedName>
</protein>
<dbReference type="InterPro" id="IPR020617">
    <property type="entry name" value="Thiolase_C"/>
</dbReference>
<keyword evidence="8" id="KW-1185">Reference proteome</keyword>
<keyword evidence="2 4" id="KW-0808">Transferase</keyword>
<dbReference type="PIRSF" id="PIRSF000429">
    <property type="entry name" value="Ac-CoA_Ac_transf"/>
    <property type="match status" value="1"/>
</dbReference>
<dbReference type="PANTHER" id="PTHR18919">
    <property type="entry name" value="ACETYL-COA C-ACYLTRANSFERASE"/>
    <property type="match status" value="1"/>
</dbReference>
<dbReference type="SUPFAM" id="SSF53901">
    <property type="entry name" value="Thiolase-like"/>
    <property type="match status" value="2"/>
</dbReference>
<comment type="similarity">
    <text evidence="1 4">Belongs to the thiolase-like superfamily. Thiolase family.</text>
</comment>
<dbReference type="Pfam" id="PF00108">
    <property type="entry name" value="Thiolase_N"/>
    <property type="match status" value="1"/>
</dbReference>
<dbReference type="InterPro" id="IPR002155">
    <property type="entry name" value="Thiolase"/>
</dbReference>
<sequence>MMSTQDPVVIVSMARTPMGGFQGALQNIKATELGAVAIKAAVQRAGLAPETVQEVMFGCVLPAGLGQAPARQAALGAGLAEHTVCSTVNKMCGSGMQTVIMAHDALMAGSVDVVVAGGMESMSNAPYLLDKARSGHRMGHGQVLDHMFLDGLEDAYDKGRLMGAFAEESAQAFGFTREEQDDFAERSLTRAQAAIKAGQFADEIIPVEVSSRKGTVTVTDDEQPPKADLQKIRQLRPAFSKDGTVTAANASSISDGAAALVLMRQSEAQQRGLKPLAVIRGHSAYAAAPNLFTTAPVGAINKLLDRTGWSLDQVDLFEVNEAFAVVTMIAMRELELSADKVNIHGGACALGHPIGASGARILVTLVSALKQHNKRFGIASICIGGGEATAVAIEMLN</sequence>
<dbReference type="PROSITE" id="PS00099">
    <property type="entry name" value="THIOLASE_3"/>
    <property type="match status" value="1"/>
</dbReference>
<dbReference type="InterPro" id="IPR020610">
    <property type="entry name" value="Thiolase_AS"/>
</dbReference>
<accession>A0ABU5GP09</accession>
<evidence type="ECO:0000313" key="8">
    <source>
        <dbReference type="Proteomes" id="UP001294570"/>
    </source>
</evidence>
<dbReference type="InterPro" id="IPR020616">
    <property type="entry name" value="Thiolase_N"/>
</dbReference>
<dbReference type="PROSITE" id="PS00098">
    <property type="entry name" value="THIOLASE_1"/>
    <property type="match status" value="1"/>
</dbReference>
<gene>
    <name evidence="7" type="ORF">TOI97_03990</name>
</gene>
<dbReference type="Pfam" id="PF02803">
    <property type="entry name" value="Thiolase_C"/>
    <property type="match status" value="1"/>
</dbReference>
<evidence type="ECO:0000313" key="7">
    <source>
        <dbReference type="EMBL" id="MDY7218733.1"/>
    </source>
</evidence>
<keyword evidence="3 4" id="KW-0012">Acyltransferase</keyword>
<proteinExistence type="inferred from homology"/>
<feature type="domain" description="Thiolase C-terminal" evidence="6">
    <location>
        <begin position="273"/>
        <end position="394"/>
    </location>
</feature>
<name>A0ABU5GP09_9GAMM</name>
<comment type="caution">
    <text evidence="7">The sequence shown here is derived from an EMBL/GenBank/DDBJ whole genome shotgun (WGS) entry which is preliminary data.</text>
</comment>